<dbReference type="NCBIfam" id="NF047352">
    <property type="entry name" value="P_loop_sacsin"/>
    <property type="match status" value="1"/>
</dbReference>
<protein>
    <submittedName>
        <fullName evidence="2">Uncharacterized protein</fullName>
    </submittedName>
</protein>
<accession>A0A814CH90</accession>
<gene>
    <name evidence="2" type="ORF">ZHD862_LOCUS9456</name>
</gene>
<organism evidence="2 3">
    <name type="scientific">Rotaria sordida</name>
    <dbReference type="NCBI Taxonomy" id="392033"/>
    <lineage>
        <taxon>Eukaryota</taxon>
        <taxon>Metazoa</taxon>
        <taxon>Spiralia</taxon>
        <taxon>Gnathifera</taxon>
        <taxon>Rotifera</taxon>
        <taxon>Eurotatoria</taxon>
        <taxon>Bdelloidea</taxon>
        <taxon>Philodinida</taxon>
        <taxon>Philodinidae</taxon>
        <taxon>Rotaria</taxon>
    </lineage>
</organism>
<feature type="compositionally biased region" description="Basic residues" evidence="1">
    <location>
        <begin position="1615"/>
        <end position="1634"/>
    </location>
</feature>
<dbReference type="Gene3D" id="3.30.565.10">
    <property type="entry name" value="Histidine kinase-like ATPase, C-terminal domain"/>
    <property type="match status" value="1"/>
</dbReference>
<feature type="region of interest" description="Disordered" evidence="1">
    <location>
        <begin position="1247"/>
        <end position="1266"/>
    </location>
</feature>
<dbReference type="InterPro" id="IPR022155">
    <property type="entry name" value="DUF3684"/>
</dbReference>
<feature type="compositionally biased region" description="Acidic residues" evidence="1">
    <location>
        <begin position="1251"/>
        <end position="1264"/>
    </location>
</feature>
<proteinExistence type="predicted"/>
<dbReference type="PANTHER" id="PTHR47839">
    <property type="entry name" value="DOMAIN PROTEIN, PUTATIVE (AFU_ORTHOLOGUE AFUA_6G04830)-RELATED"/>
    <property type="match status" value="1"/>
</dbReference>
<sequence>MSKNLLHESASSDALRLKALQSGFESRVEVNQRMLIDKMLARYSSDFVVCRELIQNSDDAKATSFHFEITCDNESSSSLSSEKDFHNKTITEICAINNGLIFNETDWKRVAAIAEGNTNVESVGQFGVGFFSVFSFSEEPIITSGNQYMAFVWRDDNSLTTYRHELPLEQQSQLTSIILKMRTKYILHTETNFDFDSIIDISENSNIKSPNKKRQKKSITTTTTNEIIPTINLTQLKAYFTKVLSFTKHINELIIKINQKTIFKVTKTRKPISSTKSNSQFKKNSIHNMLRLDSLIQTEQIFSIDHGPSITLNHISVDATLIIDENYHNHIRRILKKSLPPNVQIQLLYTPNNIITKQQQRKSSKNDDLHMKILNLLIPLKFQNDKIFPSGLIFIGLGTHQTTGIGMHIYSHLIPTIERENLDLQDPYISKWNRELLLSIGQIARCIFDQLIFDNKQFDSIFASYSFQQSVPNNEIGSILIDGFFSSNKDLLVPVKQSPIDINLSLIPSKQAYITTNSKYIHSFLSLPLVPYELSQNSLFQILKDRNLIIEVDNKLIESIIPTTILLSNQFIEFLHWLFSQNNIDKQYIKYLLSIVRFRETNNSSIIRLEQLKNYDNFNISTIIPLPSHVLPASVATYLSREELQKQLSLTPFTLKDFLHYYLCQNQLYLFTKENTSTCLLHIISKYSGQLNKTEWNKLKTTLSTITCIPTNQGMKIPNESYIPSSILSSDLPIITLNVPQNLTDDDDNDNQSILENMENSISAEFLKRLGCRTLNVQSFVHAQSSSSSLTNSTSSMKALIQHLMLLLLFLIYSILLNHISVDATLIIDENYHNHIRRILKKSLPPNVQIQLLYTPNNIITKQQQQQQRKSSKNDDLHMKILNSLIPLKFQNDEIYPAGLIFIGLGTHQTTGIGMHVYSHLIPTIERENLDLQDPYISKWNRELLLSVGQIARFVFDQFMIVNKQYDSTLASYSFQPSVPNNEIGSILVDGFFSSNKDLLVPVKQTPTDINLSLIPSTQAYIANSKHIHSFLSLPLVPYELSKNGLFQALKDRDLIIEVNNELIELTITTTILLSNQFVEFLHWLSSQNYDDKQYIKRLLSIVRFRETNNSSIITLEKLKNYDNFNISTIIPLPSHVLPASVATYLSREELQKQLSLTPFTLKDFLHYYLLKNQLYLFTKENTSTCLLHIISKYSGQLNKTEWNKLKTTLSTITCIPTNQGMKIPNESYIPSSILSSDLPIITLNVPQNLTDDDDDDDDDDDVNDNQSIIENMENSISAEFLKRLGCRTLNVQSFVHARSSLTNSTSSSNSHTMKILIQHLMEERDNMSEGDFNALKQSECLRGTTLIPNKENTRKYAPQDLHFPFVAIQLQWSTLPIIDWHDIDLHSREYAFLKEIGVREVPDLQKLIDRIIEEHNEQKKKSINEYKLPIGLKFLAENFQQHYSKLWKTAKIKRPFLPSLSPSKTIILSLPEEVFKDESPLCATLLSNVIELFEEHFNISLLGVKDRPTLTVAFDILMEKKEEILNVETAPKIFAYMNQLDGLSRPLIERISKLAFIPLEGNNYFMKPSQVFIHPDNSTIESSSRLRQIHVILPTSSEDDDDDDDEITQANGSSRRRRRKRNVKTTPKNKKTKTISSSSTPLIMDNTDKSGLIDYIDYGFEGNSFLLGIGVLHHPSANILAELLIDRQENYFKNLNSNNPDDLQRKLLAYTSCLRQLAIAANTTNELQSTSLIKRLKNESWCLGYQVIEKRSNNEKQRLFKIVPPNEIYLDDDHQCAIDLRPLLPPDEPELTKLYEKFGASWLSECVKRTLVHKGKIATSDRGNKLRDLIQYRLDMLFVNNRGEKMENLDGKHVDMLRTNLSVYEVDGIQCQLTFQKKTITLDSTDSSSCALEYDKNNVSLYFQKHIREFDYIDIASELARFVFKKPLDTIVHTISDKLASPLETLKRRGVPVDRLLQHNQQNIRSTIQMFQQKSDFNHNDNNHYHESYVEMTGRIEDFNRQQTKDDAKLFSMLKKGRAYTQTKFIQQEHVKDDIDHSCEAVPSANMTRYKDLFHSIPLYIERNVLITNKMLDQAKQLAWVLIGLANHVFKIPIETLHLYRDIDGARIAFNDRRALFYNLRYYEQVFADKVQPYLQVTSPSIPIIHTIVNFYFILTCHELAHNLEMAHNSNFINHLETIAVKFMTEKDLFLQQFSFQNYI</sequence>
<dbReference type="EMBL" id="CAJNOT010000322">
    <property type="protein sequence ID" value="CAF0940824.1"/>
    <property type="molecule type" value="Genomic_DNA"/>
</dbReference>
<comment type="caution">
    <text evidence="2">The sequence shown here is derived from an EMBL/GenBank/DDBJ whole genome shotgun (WGS) entry which is preliminary data.</text>
</comment>
<feature type="compositionally biased region" description="Acidic residues" evidence="1">
    <location>
        <begin position="1598"/>
        <end position="1608"/>
    </location>
</feature>
<dbReference type="Pfam" id="PF12449">
    <property type="entry name" value="DUF3684"/>
    <property type="match status" value="2"/>
</dbReference>
<dbReference type="InterPro" id="IPR036890">
    <property type="entry name" value="HATPase_C_sf"/>
</dbReference>
<name>A0A814CH90_9BILA</name>
<dbReference type="PANTHER" id="PTHR47839:SF1">
    <property type="entry name" value="DOMAIN PROTEIN, PUTATIVE (AFU_ORTHOLOGUE AFUA_6G04830)-RELATED"/>
    <property type="match status" value="1"/>
</dbReference>
<reference evidence="2" key="1">
    <citation type="submission" date="2021-02" db="EMBL/GenBank/DDBJ databases">
        <authorList>
            <person name="Nowell W R."/>
        </authorList>
    </citation>
    <scope>NUCLEOTIDE SEQUENCE</scope>
</reference>
<evidence type="ECO:0000313" key="3">
    <source>
        <dbReference type="Proteomes" id="UP000663864"/>
    </source>
</evidence>
<evidence type="ECO:0000256" key="1">
    <source>
        <dbReference type="SAM" id="MobiDB-lite"/>
    </source>
</evidence>
<evidence type="ECO:0000313" key="2">
    <source>
        <dbReference type="EMBL" id="CAF0940824.1"/>
    </source>
</evidence>
<feature type="region of interest" description="Disordered" evidence="1">
    <location>
        <begin position="1595"/>
        <end position="1642"/>
    </location>
</feature>
<dbReference type="SUPFAM" id="SSF55874">
    <property type="entry name" value="ATPase domain of HSP90 chaperone/DNA topoisomerase II/histidine kinase"/>
    <property type="match status" value="1"/>
</dbReference>
<dbReference type="Proteomes" id="UP000663864">
    <property type="component" value="Unassembled WGS sequence"/>
</dbReference>